<keyword evidence="3" id="KW-1185">Reference proteome</keyword>
<feature type="region of interest" description="Disordered" evidence="1">
    <location>
        <begin position="74"/>
        <end position="259"/>
    </location>
</feature>
<dbReference type="AlphaFoldDB" id="A0AA38Z3I2"/>
<feature type="compositionally biased region" description="Gly residues" evidence="1">
    <location>
        <begin position="1061"/>
        <end position="1070"/>
    </location>
</feature>
<dbReference type="PANTHER" id="PTHR34802:SF1">
    <property type="entry name" value="CHORISMATE SYNTHASE"/>
    <property type="match status" value="1"/>
</dbReference>
<evidence type="ECO:0000313" key="3">
    <source>
        <dbReference type="Proteomes" id="UP001168098"/>
    </source>
</evidence>
<dbReference type="EMBL" id="JARBHA010000015">
    <property type="protein sequence ID" value="KAJ9681417.1"/>
    <property type="molecule type" value="Genomic_DNA"/>
</dbReference>
<dbReference type="PANTHER" id="PTHR34802">
    <property type="entry name" value="CHORISMATE SYNTHASE"/>
    <property type="match status" value="1"/>
</dbReference>
<organism evidence="2 3">
    <name type="scientific">Vitis rotundifolia</name>
    <name type="common">Muscadine grape</name>
    <dbReference type="NCBI Taxonomy" id="103349"/>
    <lineage>
        <taxon>Eukaryota</taxon>
        <taxon>Viridiplantae</taxon>
        <taxon>Streptophyta</taxon>
        <taxon>Embryophyta</taxon>
        <taxon>Tracheophyta</taxon>
        <taxon>Spermatophyta</taxon>
        <taxon>Magnoliopsida</taxon>
        <taxon>eudicotyledons</taxon>
        <taxon>Gunneridae</taxon>
        <taxon>Pentapetalae</taxon>
        <taxon>rosids</taxon>
        <taxon>Vitales</taxon>
        <taxon>Vitaceae</taxon>
        <taxon>Viteae</taxon>
        <taxon>Vitis</taxon>
    </lineage>
</organism>
<feature type="compositionally biased region" description="Basic and acidic residues" evidence="1">
    <location>
        <begin position="104"/>
        <end position="119"/>
    </location>
</feature>
<comment type="caution">
    <text evidence="2">The sequence shown here is derived from an EMBL/GenBank/DDBJ whole genome shotgun (WGS) entry which is preliminary data.</text>
</comment>
<feature type="compositionally biased region" description="Basic and acidic residues" evidence="1">
    <location>
        <begin position="216"/>
        <end position="242"/>
    </location>
</feature>
<feature type="region of interest" description="Disordered" evidence="1">
    <location>
        <begin position="285"/>
        <end position="312"/>
    </location>
</feature>
<feature type="region of interest" description="Disordered" evidence="1">
    <location>
        <begin position="1060"/>
        <end position="1084"/>
    </location>
</feature>
<name>A0AA38Z3I2_VITRO</name>
<accession>A0AA38Z3I2</accession>
<feature type="region of interest" description="Disordered" evidence="1">
    <location>
        <begin position="594"/>
        <end position="615"/>
    </location>
</feature>
<feature type="compositionally biased region" description="Polar residues" evidence="1">
    <location>
        <begin position="74"/>
        <end position="99"/>
    </location>
</feature>
<sequence>MSLEHEEQLLVDRPAEAKDEYQKTLRISYTRDFLLSLSELDICKKLPTGFDHSILSEFEDASYNAQDRQKISGSLSLQSFRRNEYGSSPPTRGDSSNYSRGIHGRWESRSTGRSEKDSDSQSDWDSDSGRRFGNQSRRSWQTPEHDGLLGSGSFPRPSGYAAGASAPKVRANDHYQLNRSNEPYHPPRPYKAVPHSRRDTYDSYNDETFGSAEDTSQDRAEEERKRRASFELMRKEQQKAFQEKQNLNPDKHKGDSVPDVTALLEDPKDEKGLLNRNSEVAELVIVPDSHNDSGKSSLPSQTPASRPLVPPGFTSTILERNFGIKSIIHPHPAEVGNPELEDSLSHSHGNSVVNGVEKQSAHEMSLSEQHHQNVTIEVPFINKNGNIVDSSSNSESSNKTIDMDSQSYMPSSLSNMHEALENGESTELNMKKSQEKIVGEYSQDNSTSILDKLFGSSLTVASGSSSSFIEQHGSKADDAWSPSTVQSSKFVHWFLEDENKPIDSLSSGRPTDLLSLITGGEKAGSQVSDSKTVEQIPLEVTSDHNELANKPMASNLTSATVGISEQLYNSNKPFAIPGVLTCEDLEHSILSEISDNSATLQPPVQSQSSSDVKTEQPKINIDNHASLHLLSLLQKGTDMKDRAPSSNLDMGSSDKLNVFEKENIGSISTEENAEKVHSSGTSLTLETLFGSAFMKELQSVEAPVSLQRSSVGSTRIHVSEPHGLSIPVIDDGLLPSAVGEIRFNRTGAESSVLASNRRQPTKSDKIGGNWLQLDDPRSDVDSSQLRAEIVSKLGGFDGEAEIRLPEEDSLISVSDPLNPQNSMFMRAGNSTKTEFLSSNTPIDIVEKLAALNTGLNDERSMAGGSEGPPFIHAPYEVMDHQNLHAQPSSPQLHHPQMNHGRPLFHPLDSHTAQINSQMKFMAPENIIHHDPPPNHQFPANMFRPPFHHPSTGLTGFDHPAHHPMLQQMHMPGNFPPPHPLRGFPRGAPLPLRPNNQATNFVQEVNPLQGFPFGHRQPNFGGLGMPVPGPDVSDGSNHPDAIQRLIEMELRANSKQIHPLAAGGGHGGQGHGHGHGLESGGFRYR</sequence>
<evidence type="ECO:0000313" key="2">
    <source>
        <dbReference type="EMBL" id="KAJ9681417.1"/>
    </source>
</evidence>
<proteinExistence type="predicted"/>
<protein>
    <submittedName>
        <fullName evidence="2">Uncharacterized protein</fullName>
    </submittedName>
</protein>
<dbReference type="Proteomes" id="UP001168098">
    <property type="component" value="Unassembled WGS sequence"/>
</dbReference>
<feature type="region of interest" description="Disordered" evidence="1">
    <location>
        <begin position="752"/>
        <end position="778"/>
    </location>
</feature>
<feature type="compositionally biased region" description="Polar residues" evidence="1">
    <location>
        <begin position="594"/>
        <end position="604"/>
    </location>
</feature>
<gene>
    <name evidence="2" type="ORF">PVL29_020340</name>
</gene>
<reference evidence="2 3" key="1">
    <citation type="journal article" date="2023" name="BMC Biotechnol.">
        <title>Vitis rotundifolia cv Carlos genome sequencing.</title>
        <authorList>
            <person name="Huff M."/>
            <person name="Hulse-Kemp A."/>
            <person name="Scheffler B."/>
            <person name="Youngblood R."/>
            <person name="Simpson S."/>
            <person name="Babiker E."/>
            <person name="Staton M."/>
        </authorList>
    </citation>
    <scope>NUCLEOTIDE SEQUENCE [LARGE SCALE GENOMIC DNA]</scope>
    <source>
        <tissue evidence="2">Leaf</tissue>
    </source>
</reference>
<evidence type="ECO:0000256" key="1">
    <source>
        <dbReference type="SAM" id="MobiDB-lite"/>
    </source>
</evidence>
<feature type="compositionally biased region" description="Polar residues" evidence="1">
    <location>
        <begin position="133"/>
        <end position="142"/>
    </location>
</feature>
<feature type="compositionally biased region" description="Polar residues" evidence="1">
    <location>
        <begin position="294"/>
        <end position="304"/>
    </location>
</feature>